<dbReference type="Pfam" id="PF01915">
    <property type="entry name" value="Glyco_hydro_3_C"/>
    <property type="match status" value="1"/>
</dbReference>
<dbReference type="SUPFAM" id="SSF51445">
    <property type="entry name" value="(Trans)glycosidases"/>
    <property type="match status" value="1"/>
</dbReference>
<dbReference type="Gene3D" id="3.40.50.1700">
    <property type="entry name" value="Glycoside hydrolase family 3 C-terminal domain"/>
    <property type="match status" value="1"/>
</dbReference>
<evidence type="ECO:0000256" key="2">
    <source>
        <dbReference type="ARBA" id="ARBA00022801"/>
    </source>
</evidence>
<comment type="similarity">
    <text evidence="1">Belongs to the glycosyl hydrolase 3 family.</text>
</comment>
<dbReference type="PANTHER" id="PTHR42715">
    <property type="entry name" value="BETA-GLUCOSIDASE"/>
    <property type="match status" value="1"/>
</dbReference>
<dbReference type="HOGENOM" id="CLU_004542_4_1_5"/>
<keyword evidence="2 4" id="KW-0378">Hydrolase</keyword>
<dbReference type="InterPro" id="IPR036881">
    <property type="entry name" value="Glyco_hydro_3_C_sf"/>
</dbReference>
<dbReference type="InterPro" id="IPR036962">
    <property type="entry name" value="Glyco_hydro_3_N_sf"/>
</dbReference>
<keyword evidence="4" id="KW-0614">Plasmid</keyword>
<dbReference type="Pfam" id="PF14310">
    <property type="entry name" value="Fn3-like"/>
    <property type="match status" value="1"/>
</dbReference>
<dbReference type="SUPFAM" id="SSF52279">
    <property type="entry name" value="Beta-D-glucan exohydrolase, C-terminal domain"/>
    <property type="match status" value="1"/>
</dbReference>
<sequence length="767" mass="83160">MTDLATETLRLDDKDNEALSLTTGADYWTTTNAPSYGIRSMRLADGPHGLRVQDDENPDHLGLERSAQATCFPPAVTLASSWDIDLIEAVGNALGREARAAGVNVVLGPGLNIKRSPLCGRNFEYYSEDPLLAGVLAGAAARGLQAQGVAACLKHFAVNNQETDRLRVSANIDERPLREIYLRAFQIALEESAAWSVMSSYNRINGVFASQNHWLLTDLLRNEWGFDGVMISDWGAVRDPVDAFKAGLDLRMPGRPDDNRIRQAWARGEIDAVLLDQTVGRMRLLCDRTSIAAPAVDVDRNDHHKLVQKAAAESAVLLSNDGVLPLALKPGIRIAVVGELARQPRYQGAGSSRVNAIKVVSSLDALSARVHKAGAELEFASGYTLSGSSDHALIDEAIELAQRSDVVILFMGLPGEFEAEGRDRTTIQLPANQTALISALQGTKSKVVVALSNGSVVTTSSWRNGVNAIVEFWLTGQAHGDTVADVLLGVVNPSGKLAETVPIRLEDTPAFLSFPGEHQNVDYGEGIYVGYRYYDARSIDVDYPFGHGLSYTTFEYSGLEILVRPLSDVVAFDAKIRIHNTGERFGHEVVQLYVQDLQTEITTPPRELRGWKKIGLAPGEEATVEIAVTREQLSHWHTPNKCWVYPGSDLIVCVGGSSRDLPLKKTVTIPGEAISLKLDEWATFGEWLDDPKLGLKLRELIEARGGLKGRMADLLADEGGGRDAVRAVPLATIVEFPGVPVALDDLRILSSSLTGANDGSRSPGTRL</sequence>
<reference evidence="4 5" key="1">
    <citation type="journal article" date="2009" name="J. Bacteriol.">
        <title>Genome sequences of three Agrobacterium biovars help elucidate the evolution of multichromosome genomes in bacteria.</title>
        <authorList>
            <person name="Slater S.C."/>
            <person name="Goldman B.S."/>
            <person name="Goodner B."/>
            <person name="Setubal J.C."/>
            <person name="Farrand S.K."/>
            <person name="Nester E.W."/>
            <person name="Burr T.J."/>
            <person name="Banta L."/>
            <person name="Dickerman A.W."/>
            <person name="Paulsen I."/>
            <person name="Otten L."/>
            <person name="Suen G."/>
            <person name="Welch R."/>
            <person name="Almeida N.F."/>
            <person name="Arnold F."/>
            <person name="Burton O.T."/>
            <person name="Du Z."/>
            <person name="Ewing A."/>
            <person name="Godsy E."/>
            <person name="Heisel S."/>
            <person name="Houmiel K.L."/>
            <person name="Jhaveri J."/>
            <person name="Lu J."/>
            <person name="Miller N.M."/>
            <person name="Norton S."/>
            <person name="Chen Q."/>
            <person name="Phoolcharoen W."/>
            <person name="Ohlin V."/>
            <person name="Ondrusek D."/>
            <person name="Pride N."/>
            <person name="Stricklin S.L."/>
            <person name="Sun J."/>
            <person name="Wheeler C."/>
            <person name="Wilson L."/>
            <person name="Zhu H."/>
            <person name="Wood D.W."/>
        </authorList>
    </citation>
    <scope>NUCLEOTIDE SEQUENCE [LARGE SCALE GENOMIC DNA]</scope>
    <source>
        <strain evidence="5">K84 / ATCC BAA-868</strain>
        <plasmid evidence="4 5">pAtK84c</plasmid>
    </source>
</reference>
<dbReference type="Gene3D" id="3.20.20.300">
    <property type="entry name" value="Glycoside hydrolase, family 3, N-terminal domain"/>
    <property type="match status" value="1"/>
</dbReference>
<dbReference type="InterPro" id="IPR017853">
    <property type="entry name" value="GH"/>
</dbReference>
<accession>B9JQ49</accession>
<name>B9JQ49_RHIR8</name>
<dbReference type="PRINTS" id="PR00133">
    <property type="entry name" value="GLHYDRLASE3"/>
</dbReference>
<dbReference type="InterPro" id="IPR013783">
    <property type="entry name" value="Ig-like_fold"/>
</dbReference>
<dbReference type="Gene3D" id="2.60.40.10">
    <property type="entry name" value="Immunoglobulins"/>
    <property type="match status" value="1"/>
</dbReference>
<gene>
    <name evidence="4" type="ordered locus">Arad_12248</name>
</gene>
<dbReference type="InterPro" id="IPR002772">
    <property type="entry name" value="Glyco_hydro_3_C"/>
</dbReference>
<geneLocation type="plasmid" evidence="4 5">
    <name>pAtK84c</name>
</geneLocation>
<dbReference type="InterPro" id="IPR026891">
    <property type="entry name" value="Fn3-like"/>
</dbReference>
<organism evidence="4 5">
    <name type="scientific">Rhizobium rhizogenes (strain K84 / ATCC BAA-868)</name>
    <name type="common">Agrobacterium radiobacter</name>
    <dbReference type="NCBI Taxonomy" id="311403"/>
    <lineage>
        <taxon>Bacteria</taxon>
        <taxon>Pseudomonadati</taxon>
        <taxon>Pseudomonadota</taxon>
        <taxon>Alphaproteobacteria</taxon>
        <taxon>Hyphomicrobiales</taxon>
        <taxon>Rhizobiaceae</taxon>
        <taxon>Rhizobium/Agrobacterium group</taxon>
        <taxon>Rhizobium</taxon>
    </lineage>
</organism>
<dbReference type="Proteomes" id="UP000001600">
    <property type="component" value="Plasmid pAtK84c"/>
</dbReference>
<dbReference type="InterPro" id="IPR050288">
    <property type="entry name" value="Cellulose_deg_GH3"/>
</dbReference>
<evidence type="ECO:0000313" key="5">
    <source>
        <dbReference type="Proteomes" id="UP000001600"/>
    </source>
</evidence>
<dbReference type="SMART" id="SM01217">
    <property type="entry name" value="Fn3_like"/>
    <property type="match status" value="1"/>
</dbReference>
<protein>
    <submittedName>
        <fullName evidence="4">Glycoside hydrolase, family 3, N-terminal:Glycoside hydrolase, family 3, C-terminal</fullName>
    </submittedName>
</protein>
<dbReference type="PANTHER" id="PTHR42715:SF10">
    <property type="entry name" value="BETA-GLUCOSIDASE"/>
    <property type="match status" value="1"/>
</dbReference>
<evidence type="ECO:0000259" key="3">
    <source>
        <dbReference type="SMART" id="SM01217"/>
    </source>
</evidence>
<dbReference type="GO" id="GO:0005975">
    <property type="term" value="P:carbohydrate metabolic process"/>
    <property type="evidence" value="ECO:0007669"/>
    <property type="project" value="InterPro"/>
</dbReference>
<dbReference type="RefSeq" id="WP_012653262.1">
    <property type="nucleotide sequence ID" value="NC_011987.1"/>
</dbReference>
<dbReference type="KEGG" id="ara:Arad_12248"/>
<dbReference type="CAZy" id="GH3">
    <property type="family name" value="Glycoside Hydrolase Family 3"/>
</dbReference>
<dbReference type="AlphaFoldDB" id="B9JQ49"/>
<dbReference type="InterPro" id="IPR001764">
    <property type="entry name" value="Glyco_hydro_3_N"/>
</dbReference>
<dbReference type="GO" id="GO:0004553">
    <property type="term" value="F:hydrolase activity, hydrolyzing O-glycosyl compounds"/>
    <property type="evidence" value="ECO:0007669"/>
    <property type="project" value="InterPro"/>
</dbReference>
<dbReference type="EMBL" id="CP000631">
    <property type="protein sequence ID" value="ACM31268.1"/>
    <property type="molecule type" value="Genomic_DNA"/>
</dbReference>
<proteinExistence type="inferred from homology"/>
<evidence type="ECO:0000313" key="4">
    <source>
        <dbReference type="EMBL" id="ACM31268.1"/>
    </source>
</evidence>
<feature type="domain" description="Fibronectin type III-like" evidence="3">
    <location>
        <begin position="588"/>
        <end position="658"/>
    </location>
</feature>
<dbReference type="Pfam" id="PF00933">
    <property type="entry name" value="Glyco_hydro_3"/>
    <property type="match status" value="1"/>
</dbReference>
<evidence type="ECO:0000256" key="1">
    <source>
        <dbReference type="ARBA" id="ARBA00005336"/>
    </source>
</evidence>